<comment type="caution">
    <text evidence="1">The sequence shown here is derived from an EMBL/GenBank/DDBJ whole genome shotgun (WGS) entry which is preliminary data.</text>
</comment>
<name>A0A938BNZ5_9BACT</name>
<proteinExistence type="predicted"/>
<evidence type="ECO:0000313" key="1">
    <source>
        <dbReference type="EMBL" id="MBM3275883.1"/>
    </source>
</evidence>
<gene>
    <name evidence="1" type="ORF">FJZ00_12075</name>
</gene>
<dbReference type="EMBL" id="VGJX01000764">
    <property type="protein sequence ID" value="MBM3275883.1"/>
    <property type="molecule type" value="Genomic_DNA"/>
</dbReference>
<protein>
    <submittedName>
        <fullName evidence="1">Uncharacterized protein</fullName>
    </submittedName>
</protein>
<accession>A0A938BNZ5</accession>
<sequence>MDPVTSAAVSAGVSLAVAGGGAVYSYGRHASQVGEALARIADVEKRLEAKIDSKADRTQFEELHKDVREIRDMLQAFIISSRQK</sequence>
<evidence type="ECO:0000313" key="2">
    <source>
        <dbReference type="Proteomes" id="UP000703893"/>
    </source>
</evidence>
<organism evidence="1 2">
    <name type="scientific">Candidatus Tanganyikabacteria bacterium</name>
    <dbReference type="NCBI Taxonomy" id="2961651"/>
    <lineage>
        <taxon>Bacteria</taxon>
        <taxon>Bacillati</taxon>
        <taxon>Candidatus Sericytochromatia</taxon>
        <taxon>Candidatus Tanganyikabacteria</taxon>
    </lineage>
</organism>
<dbReference type="AlphaFoldDB" id="A0A938BNZ5"/>
<reference evidence="1 2" key="1">
    <citation type="submission" date="2019-03" db="EMBL/GenBank/DDBJ databases">
        <title>Lake Tanganyika Metagenome-Assembled Genomes (MAGs).</title>
        <authorList>
            <person name="Tran P."/>
        </authorList>
    </citation>
    <scope>NUCLEOTIDE SEQUENCE [LARGE SCALE GENOMIC DNA]</scope>
    <source>
        <strain evidence="1">K_DeepCast_65m_m2_236</strain>
    </source>
</reference>
<dbReference type="Proteomes" id="UP000703893">
    <property type="component" value="Unassembled WGS sequence"/>
</dbReference>